<feature type="domain" description="Amidohydrolase-related" evidence="4">
    <location>
        <begin position="56"/>
        <end position="412"/>
    </location>
</feature>
<feature type="domain" description="Aminodeoxyfutalosine deaminase/Imidazolonepropionase-like composite" evidence="5">
    <location>
        <begin position="22"/>
        <end position="47"/>
    </location>
</feature>
<dbReference type="EMBL" id="JAEEGA010000008">
    <property type="protein sequence ID" value="MBP1041988.1"/>
    <property type="molecule type" value="Genomic_DNA"/>
</dbReference>
<evidence type="ECO:0000259" key="4">
    <source>
        <dbReference type="Pfam" id="PF01979"/>
    </source>
</evidence>
<evidence type="ECO:0000256" key="2">
    <source>
        <dbReference type="ARBA" id="ARBA00022801"/>
    </source>
</evidence>
<dbReference type="GO" id="GO:0046872">
    <property type="term" value="F:metal ion binding"/>
    <property type="evidence" value="ECO:0007669"/>
    <property type="project" value="UniProtKB-KW"/>
</dbReference>
<keyword evidence="1" id="KW-0479">Metal-binding</keyword>
<dbReference type="Proteomes" id="UP000674938">
    <property type="component" value="Unassembled WGS sequence"/>
</dbReference>
<evidence type="ECO:0000256" key="1">
    <source>
        <dbReference type="ARBA" id="ARBA00022723"/>
    </source>
</evidence>
<evidence type="ECO:0000313" key="7">
    <source>
        <dbReference type="Proteomes" id="UP000674938"/>
    </source>
</evidence>
<dbReference type="InterPro" id="IPR017700">
    <property type="entry name" value="Aminohydrolase_SsnA"/>
</dbReference>
<accession>A0A940PDJ7</accession>
<name>A0A940PDJ7_9ENTE</name>
<dbReference type="PANTHER" id="PTHR43794">
    <property type="entry name" value="AMINOHYDROLASE SSNA-RELATED"/>
    <property type="match status" value="1"/>
</dbReference>
<dbReference type="PANTHER" id="PTHR43794:SF11">
    <property type="entry name" value="AMIDOHYDROLASE-RELATED DOMAIN-CONTAINING PROTEIN"/>
    <property type="match status" value="1"/>
</dbReference>
<keyword evidence="2" id="KW-0378">Hydrolase</keyword>
<dbReference type="InterPro" id="IPR054418">
    <property type="entry name" value="MQNX/HUTI_composite_N"/>
</dbReference>
<keyword evidence="7" id="KW-1185">Reference proteome</keyword>
<dbReference type="InterPro" id="IPR006680">
    <property type="entry name" value="Amidohydro-rel"/>
</dbReference>
<evidence type="ECO:0000256" key="3">
    <source>
        <dbReference type="ARBA" id="ARBA00022833"/>
    </source>
</evidence>
<dbReference type="GO" id="GO:0016810">
    <property type="term" value="F:hydrolase activity, acting on carbon-nitrogen (but not peptide) bonds"/>
    <property type="evidence" value="ECO:0007669"/>
    <property type="project" value="InterPro"/>
</dbReference>
<dbReference type="NCBIfam" id="TIGR03314">
    <property type="entry name" value="Se_ssnA"/>
    <property type="match status" value="1"/>
</dbReference>
<dbReference type="InterPro" id="IPR050287">
    <property type="entry name" value="MTA/SAH_deaminase"/>
</dbReference>
<dbReference type="Gene3D" id="2.30.40.10">
    <property type="entry name" value="Urease, subunit C, domain 1"/>
    <property type="match status" value="1"/>
</dbReference>
<dbReference type="AlphaFoldDB" id="A0A940PDJ7"/>
<dbReference type="CDD" id="cd01298">
    <property type="entry name" value="ATZ_TRZ_like"/>
    <property type="match status" value="1"/>
</dbReference>
<dbReference type="SUPFAM" id="SSF51338">
    <property type="entry name" value="Composite domain of metallo-dependent hydrolases"/>
    <property type="match status" value="1"/>
</dbReference>
<gene>
    <name evidence="6" type="primary">ssnA</name>
    <name evidence="6" type="ORF">I6N95_13285</name>
</gene>
<keyword evidence="3" id="KW-0862">Zinc</keyword>
<dbReference type="SUPFAM" id="SSF51556">
    <property type="entry name" value="Metallo-dependent hydrolases"/>
    <property type="match status" value="1"/>
</dbReference>
<dbReference type="Pfam" id="PF01979">
    <property type="entry name" value="Amidohydro_1"/>
    <property type="match status" value="1"/>
</dbReference>
<dbReference type="InterPro" id="IPR032466">
    <property type="entry name" value="Metal_Hydrolase"/>
</dbReference>
<proteinExistence type="predicted"/>
<protein>
    <submittedName>
        <fullName evidence="6">Aminohydrolase SsnA</fullName>
    </submittedName>
</protein>
<evidence type="ECO:0000259" key="5">
    <source>
        <dbReference type="Pfam" id="PF22039"/>
    </source>
</evidence>
<dbReference type="InterPro" id="IPR011059">
    <property type="entry name" value="Metal-dep_hydrolase_composite"/>
</dbReference>
<sequence length="444" mass="49279">MLLIGNGRVISRDSDNLYLENGCVAITDDQIEQVGTTEEMKQKYPEAEFIDVKGKVIMPGFVNMHNHIYSTFARGLSINGYHPQNFMDILRDQWWRIDGTLTLQDSYHSATTAYVDCIKNGVTTVFDHHASYGEVAGSLGMLSQAADELGVRTCLCYEVSDRNGEAQMKAAVKENADFIKTASKRTDDMQKAMMGLHASFTLSDASLELCAANKPADVGYHIHIAEGMADVHDSLEKYGKPVVNRLFDFGILGEKSMAGHCIYISPREMELIKETNTMVVTNPESNMGNAVGCPPAMHMFNEYKIMMGLGTDGYTQDMTETYKVANIIHKHHLGDPNAAWSEVPQMLFDNNPKMANRYFEKPLGVLKAGAAADVIVLDYQAPTPLTEANINSHILFGMTGRCVTDTIINGQIRMRNRELVGVDEAKIWAEGQAQGQDLWQRINS</sequence>
<dbReference type="NCBIfam" id="NF005540">
    <property type="entry name" value="PRK07203.1"/>
    <property type="match status" value="1"/>
</dbReference>
<dbReference type="Gene3D" id="3.20.20.140">
    <property type="entry name" value="Metal-dependent hydrolases"/>
    <property type="match status" value="1"/>
</dbReference>
<organism evidence="6 7">
    <name type="scientific">Vagococcus allomyrinae</name>
    <dbReference type="NCBI Taxonomy" id="2794353"/>
    <lineage>
        <taxon>Bacteria</taxon>
        <taxon>Bacillati</taxon>
        <taxon>Bacillota</taxon>
        <taxon>Bacilli</taxon>
        <taxon>Lactobacillales</taxon>
        <taxon>Enterococcaceae</taxon>
        <taxon>Vagococcus</taxon>
    </lineage>
</organism>
<comment type="caution">
    <text evidence="6">The sequence shown here is derived from an EMBL/GenBank/DDBJ whole genome shotgun (WGS) entry which is preliminary data.</text>
</comment>
<reference evidence="6" key="1">
    <citation type="submission" date="2020-12" db="EMBL/GenBank/DDBJ databases">
        <title>Vagococcus allomyrinae sp. nov. and Enterococcus lavae sp. nov., isolated from the larvae of Allomyrina dichotoma.</title>
        <authorList>
            <person name="Lee S.D."/>
        </authorList>
    </citation>
    <scope>NUCLEOTIDE SEQUENCE</scope>
    <source>
        <strain evidence="6">BWB3-3</strain>
    </source>
</reference>
<dbReference type="RefSeq" id="WP_209528737.1">
    <property type="nucleotide sequence ID" value="NZ_JAEEGA010000008.1"/>
</dbReference>
<evidence type="ECO:0000313" key="6">
    <source>
        <dbReference type="EMBL" id="MBP1041988.1"/>
    </source>
</evidence>
<dbReference type="Pfam" id="PF22039">
    <property type="entry name" value="HUTI_composite_bact"/>
    <property type="match status" value="1"/>
</dbReference>